<dbReference type="Pfam" id="PF07098">
    <property type="entry name" value="DUF1360"/>
    <property type="match status" value="1"/>
</dbReference>
<feature type="transmembrane region" description="Helical" evidence="1">
    <location>
        <begin position="6"/>
        <end position="23"/>
    </location>
</feature>
<name>A0A916S2J9_9BACI</name>
<feature type="transmembrane region" description="Helical" evidence="1">
    <location>
        <begin position="69"/>
        <end position="88"/>
    </location>
</feature>
<keyword evidence="3" id="KW-1185">Reference proteome</keyword>
<accession>A0A916S2J9</accession>
<dbReference type="RefSeq" id="WP_188385037.1">
    <property type="nucleotide sequence ID" value="NZ_BMEY01000013.1"/>
</dbReference>
<proteinExistence type="predicted"/>
<dbReference type="EMBL" id="BMEY01000013">
    <property type="protein sequence ID" value="GGA80936.1"/>
    <property type="molecule type" value="Genomic_DNA"/>
</dbReference>
<comment type="caution">
    <text evidence="2">The sequence shown here is derived from an EMBL/GenBank/DDBJ whole genome shotgun (WGS) entry which is preliminary data.</text>
</comment>
<reference evidence="2" key="2">
    <citation type="submission" date="2020-09" db="EMBL/GenBank/DDBJ databases">
        <authorList>
            <person name="Sun Q."/>
            <person name="Zhou Y."/>
        </authorList>
    </citation>
    <scope>NUCLEOTIDE SEQUENCE</scope>
    <source>
        <strain evidence="2">CGMCC 1.12408</strain>
    </source>
</reference>
<organism evidence="2 3">
    <name type="scientific">Ornithinibacillus halotolerans</name>
    <dbReference type="NCBI Taxonomy" id="1274357"/>
    <lineage>
        <taxon>Bacteria</taxon>
        <taxon>Bacillati</taxon>
        <taxon>Bacillota</taxon>
        <taxon>Bacilli</taxon>
        <taxon>Bacillales</taxon>
        <taxon>Bacillaceae</taxon>
        <taxon>Ornithinibacillus</taxon>
    </lineage>
</organism>
<evidence type="ECO:0000313" key="2">
    <source>
        <dbReference type="EMBL" id="GGA80936.1"/>
    </source>
</evidence>
<reference evidence="2" key="1">
    <citation type="journal article" date="2014" name="Int. J. Syst. Evol. Microbiol.">
        <title>Complete genome sequence of Corynebacterium casei LMG S-19264T (=DSM 44701T), isolated from a smear-ripened cheese.</title>
        <authorList>
            <consortium name="US DOE Joint Genome Institute (JGI-PGF)"/>
            <person name="Walter F."/>
            <person name="Albersmeier A."/>
            <person name="Kalinowski J."/>
            <person name="Ruckert C."/>
        </authorList>
    </citation>
    <scope>NUCLEOTIDE SEQUENCE</scope>
    <source>
        <strain evidence="2">CGMCC 1.12408</strain>
    </source>
</reference>
<dbReference type="AlphaFoldDB" id="A0A916S2J9"/>
<evidence type="ECO:0000256" key="1">
    <source>
        <dbReference type="SAM" id="Phobius"/>
    </source>
</evidence>
<gene>
    <name evidence="2" type="ORF">GCM10008025_25340</name>
</gene>
<feature type="transmembrane region" description="Helical" evidence="1">
    <location>
        <begin position="94"/>
        <end position="112"/>
    </location>
</feature>
<keyword evidence="1" id="KW-1133">Transmembrane helix</keyword>
<dbReference type="InterPro" id="IPR010773">
    <property type="entry name" value="Mycophage_PG1_Gp7"/>
</dbReference>
<keyword evidence="1" id="KW-0812">Transmembrane</keyword>
<keyword evidence="1" id="KW-0472">Membrane</keyword>
<dbReference type="Proteomes" id="UP000613512">
    <property type="component" value="Unassembled WGS sequence"/>
</dbReference>
<sequence length="117" mass="13187">MINGWLEFTILILATFRLTRLIVFDKITSLIRKPFHQEIEEIDSDGELISYIEIKGNGLRAWIGELLSCYWCTGIWCAAVLLLIAWLWPVGSDVLITLLAIAGAAGIIESILQRIIE</sequence>
<protein>
    <submittedName>
        <fullName evidence="2">Membrane protein</fullName>
    </submittedName>
</protein>
<evidence type="ECO:0000313" key="3">
    <source>
        <dbReference type="Proteomes" id="UP000613512"/>
    </source>
</evidence>